<evidence type="ECO:0000259" key="2">
    <source>
        <dbReference type="Pfam" id="PF07786"/>
    </source>
</evidence>
<feature type="transmembrane region" description="Helical" evidence="1">
    <location>
        <begin position="209"/>
        <end position="226"/>
    </location>
</feature>
<evidence type="ECO:0000313" key="3">
    <source>
        <dbReference type="EMBL" id="QNL45401.1"/>
    </source>
</evidence>
<accession>A0A7G9B770</accession>
<dbReference type="RefSeq" id="WP_187333854.1">
    <property type="nucleotide sequence ID" value="NZ_CP060490.1"/>
</dbReference>
<proteinExistence type="predicted"/>
<dbReference type="InterPro" id="IPR012429">
    <property type="entry name" value="HGSNAT_cat"/>
</dbReference>
<dbReference type="AlphaFoldDB" id="A0A7G9B770"/>
<keyword evidence="1" id="KW-0472">Membrane</keyword>
<evidence type="ECO:0000256" key="1">
    <source>
        <dbReference type="SAM" id="Phobius"/>
    </source>
</evidence>
<feature type="domain" description="Heparan-alpha-glucosaminide N-acetyltransferase catalytic" evidence="2">
    <location>
        <begin position="36"/>
        <end position="261"/>
    </location>
</feature>
<reference evidence="3 4" key="1">
    <citation type="submission" date="2020-08" db="EMBL/GenBank/DDBJ databases">
        <authorList>
            <person name="Liu C."/>
            <person name="Sun Q."/>
        </authorList>
    </citation>
    <scope>NUCLEOTIDE SEQUENCE [LARGE SCALE GENOMIC DNA]</scope>
    <source>
        <strain evidence="3 4">NSJ-62</strain>
    </source>
</reference>
<feature type="transmembrane region" description="Helical" evidence="1">
    <location>
        <begin position="153"/>
        <end position="172"/>
    </location>
</feature>
<feature type="transmembrane region" description="Helical" evidence="1">
    <location>
        <begin position="46"/>
        <end position="65"/>
    </location>
</feature>
<keyword evidence="1" id="KW-1133">Transmembrane helix</keyword>
<dbReference type="KEGG" id="ohi:H8790_05125"/>
<feature type="transmembrane region" description="Helical" evidence="1">
    <location>
        <begin position="128"/>
        <end position="146"/>
    </location>
</feature>
<sequence>MYSSFLRRVPCGFAQQPAGAALAYGCQSATAKHANRRGWIDSIRGFTLMQMIAYHALWDLVHLYGVKISWFTGAGGFLWQQSICWTFILLSGFCWSYGSRPLRRGLTVFTAGAIVSLTTVVVAPDQVILFGVLTLISSCMLIMIPLNCLMRKLPPVIGLLLSGALFLFTRTVPSGHMVFGLITLPPELYCGLLSAYLGFPPASFYSTDYFPMLPWMFLFFMGYFFSRCMPTPSLSSGAFSGTATLRFLGRNSLPVYLAHQPVLYAAFALICD</sequence>
<evidence type="ECO:0000313" key="4">
    <source>
        <dbReference type="Proteomes" id="UP000515960"/>
    </source>
</evidence>
<dbReference type="PROSITE" id="PS51257">
    <property type="entry name" value="PROKAR_LIPOPROTEIN"/>
    <property type="match status" value="1"/>
</dbReference>
<dbReference type="EMBL" id="CP060490">
    <property type="protein sequence ID" value="QNL45401.1"/>
    <property type="molecule type" value="Genomic_DNA"/>
</dbReference>
<name>A0A7G9B770_9FIRM</name>
<keyword evidence="4" id="KW-1185">Reference proteome</keyword>
<feature type="transmembrane region" description="Helical" evidence="1">
    <location>
        <begin position="105"/>
        <end position="122"/>
    </location>
</feature>
<organism evidence="3 4">
    <name type="scientific">Oscillibacter hominis</name>
    <dbReference type="NCBI Taxonomy" id="2763056"/>
    <lineage>
        <taxon>Bacteria</taxon>
        <taxon>Bacillati</taxon>
        <taxon>Bacillota</taxon>
        <taxon>Clostridia</taxon>
        <taxon>Eubacteriales</taxon>
        <taxon>Oscillospiraceae</taxon>
        <taxon>Oscillibacter</taxon>
    </lineage>
</organism>
<gene>
    <name evidence="3" type="ORF">H8790_05125</name>
</gene>
<keyword evidence="1" id="KW-0812">Transmembrane</keyword>
<feature type="transmembrane region" description="Helical" evidence="1">
    <location>
        <begin position="77"/>
        <end position="98"/>
    </location>
</feature>
<dbReference type="Pfam" id="PF07786">
    <property type="entry name" value="HGSNAT_cat"/>
    <property type="match status" value="1"/>
</dbReference>
<dbReference type="Proteomes" id="UP000515960">
    <property type="component" value="Chromosome"/>
</dbReference>
<protein>
    <submittedName>
        <fullName evidence="3">DUF1624 domain-containing protein</fullName>
    </submittedName>
</protein>